<evidence type="ECO:0008006" key="4">
    <source>
        <dbReference type="Google" id="ProtNLM"/>
    </source>
</evidence>
<evidence type="ECO:0000313" key="3">
    <source>
        <dbReference type="Proteomes" id="UP001302274"/>
    </source>
</evidence>
<organism evidence="2 3">
    <name type="scientific">Bacteriovorax antarcticus</name>
    <dbReference type="NCBI Taxonomy" id="3088717"/>
    <lineage>
        <taxon>Bacteria</taxon>
        <taxon>Pseudomonadati</taxon>
        <taxon>Bdellovibrionota</taxon>
        <taxon>Bacteriovoracia</taxon>
        <taxon>Bacteriovoracales</taxon>
        <taxon>Bacteriovoracaceae</taxon>
        <taxon>Bacteriovorax</taxon>
    </lineage>
</organism>
<feature type="signal peptide" evidence="1">
    <location>
        <begin position="1"/>
        <end position="20"/>
    </location>
</feature>
<keyword evidence="1" id="KW-0732">Signal</keyword>
<evidence type="ECO:0000256" key="1">
    <source>
        <dbReference type="SAM" id="SignalP"/>
    </source>
</evidence>
<feature type="chain" id="PRO_5045332927" description="CHAP domain-containing protein" evidence="1">
    <location>
        <begin position="21"/>
        <end position="168"/>
    </location>
</feature>
<dbReference type="PROSITE" id="PS51257">
    <property type="entry name" value="PROKAR_LIPOPROTEIN"/>
    <property type="match status" value="1"/>
</dbReference>
<name>A0ABU5W0B8_9BACT</name>
<comment type="caution">
    <text evidence="2">The sequence shown here is derived from an EMBL/GenBank/DDBJ whole genome shotgun (WGS) entry which is preliminary data.</text>
</comment>
<reference evidence="2 3" key="1">
    <citation type="submission" date="2023-11" db="EMBL/GenBank/DDBJ databases">
        <title>A Novel Polar Bacteriovorax (B. antarcticus) Isolated from the Biocrust in Antarctica.</title>
        <authorList>
            <person name="Mun W."/>
            <person name="Choi S.Y."/>
            <person name="Mitchell R.J."/>
        </authorList>
    </citation>
    <scope>NUCLEOTIDE SEQUENCE [LARGE SCALE GENOMIC DNA]</scope>
    <source>
        <strain evidence="2 3">PP10</strain>
    </source>
</reference>
<evidence type="ECO:0000313" key="2">
    <source>
        <dbReference type="EMBL" id="MEA9357270.1"/>
    </source>
</evidence>
<sequence>MTKLIMILWLLSGLISCASASRDKLGKIENTEEMLDLAEASASPGGRKVLEASRSMISNQELHVGGCWNYINAVYDRAGYQSKQRETVYKSKFNGPYVKSDVIQTGDWLYFVNHSFSESEHSAIFVAWIDEDKKEALMVNYVGGNKKKPGTYKRFILDEVYNVFRAQD</sequence>
<keyword evidence="3" id="KW-1185">Reference proteome</keyword>
<protein>
    <recommendedName>
        <fullName evidence="4">CHAP domain-containing protein</fullName>
    </recommendedName>
</protein>
<gene>
    <name evidence="2" type="ORF">SHI21_13680</name>
</gene>
<proteinExistence type="predicted"/>
<dbReference type="RefSeq" id="WP_323577207.1">
    <property type="nucleotide sequence ID" value="NZ_JAYGJQ010000002.1"/>
</dbReference>
<accession>A0ABU5W0B8</accession>
<dbReference type="EMBL" id="JAYGJQ010000002">
    <property type="protein sequence ID" value="MEA9357270.1"/>
    <property type="molecule type" value="Genomic_DNA"/>
</dbReference>
<dbReference type="Proteomes" id="UP001302274">
    <property type="component" value="Unassembled WGS sequence"/>
</dbReference>